<dbReference type="Pfam" id="PF11865">
    <property type="entry name" value="mTOR_dom"/>
    <property type="match status" value="1"/>
</dbReference>
<gene>
    <name evidence="15" type="ORF">A7U60_g7566</name>
</gene>
<dbReference type="InterPro" id="IPR003152">
    <property type="entry name" value="FATC_dom"/>
</dbReference>
<sequence length="2363" mass="268096">MSSADAPAQVDPLDRFFGGLKSKNPEARLQSALELRKHVQNVVVEMSSDAAAKLWEELTNKRLIHLAHGATSAEKLGAIVAIEHLLDLEKEETIETKRNCFRFYNYVKFALPSPDYNVMQTAAEALGKIVQVGGAVFDDRFTEYEVQAAIELIQSDRQEPARYAGVLILKELAIHNPTCFYQHISLVFDKILIPLRDQRLIVRETAADLLAACLDIIIQRERQSKAPFLTKILQDAQTGLRSASAETIHGSLLTYRVLLLHAGMFMKESYVETAESILKLCTHRDALVRKTVISLIPTLALYDTQTFSEYFMYRAMLHLLDQLQKPAERSVAFTAIGQVATAVGSDMKQFLEPIMEQIKSGLQMRGKKNAPAEEPMFQCIGMLASAVGPNLTKLLHDQLDLMFACGLSESLRQALIAIARHIPPLLRTIQDRLLDLISITLSGQHYKPLGASPSYHRPEMAAIKDIAVQQSGATKAPEQIRLALETLGSFDFSGHILNEFVRSCALPYLEDDHPDIRQAAALTCCRLFVRDPICHQVSNHSIEIISDVLDKLLTVAIADPDPAIRLTVLSSLDERFDKHLSQAENVRSLFIALNDEVFENRVTAIGLIGRLAVHNPAYVMASLRKALIQLLTELEYSTVVRAREECTKLLSLLINAMQRLIKPYAVSMLVALLPKANDPNPTVSANILACIGELACVGADDVLPLVPRLMETILKRLTDPVPVKRDAALRALGQVSSSTGYVIQPLVDHPELFQILGRILKTDAAPPVRREVIKVLGILGAIDPYRRRTRADDDQANETAVQAVNMIPLPTTASSDDYFQTVVINHLLDILKDQTLSLQHHTVIEAIMSIFKTQGLKCVAFLPQIIPAFANVTRNVTAARHQEFHLQQLAILVGIIKEHVRNYTIHIFNLAQALWDNAALQLPIVGLIEALGKALDGEFKPFLPTILPLMLRVFDGDLQEKKQATQMKVLDAFLTFGANIEEYLHLVIPIIVRSYERQDASVALRKRAVQTIDGLTRWVNFSDHASRIIHPLVRALSTPNNELRAAIMETLSSLVLQLGSEFAIFIPTINKALLKNKVHNQKYEALITKLLNGERLPQDGTSFDVLRLDTSLTPEYAPPAESTKMTVNQQHLKQAWDVSQIVTKEDWNDWMQRLSVELMKESPSHALRACMTLVGEHPPLARALFNAAFLSCWTELYDQYQEDLVRAIETAITSPTIPTELAHRLLNLAEFMEHEDRPLPIENRTLGEYALTFHAYAKALHYKELEYFTESSPAVIEDLININTRLQQHDAAWGTLTLAREQYDVSRHEQWYERLGRWSEALQAYDRKISNEPDAQEEVWGRMRCLHALGEWEQLAAQVDENWANATNEQRRDMAGMGAAAAWALNEWDNMENFIAGMKGDSPERSFFKAILAVHRNQFSKALTHINKARDMLDPELTALVGESYGRTYKDMLDPELTALVGESYGRTYNIMIRAQSLSELEEIIQYKQFADQPDRQASMKRTWMKRLQGCQPDVETWQRVLQVRTLVSQPEEDSTMWIKFANLCRKSDRMVLADKTINSLLASPSAQYRETQHIKAAPDVVYAQLKFMWANNAKDEAVKYLRSFTSSLAHNLSEAAVTTPGKPAVSTRKLEEMSSLLARCYYKQGQWQQAMKKGIWSEENIKDILQAYYLATHYDTTWYKAWHTWALANFEVIGYLESQHDRADALPGFFRSIQLRNENSLQDTLRLLTLWFKFGSHDDVSNAMATGFSIVDVDTWLDVIPQIIARIQTPSVNIRRNIDMLLTDVGKHHPQALIYPLTVASQSSSISRKNAALAIMDRMRDHSATIVEQALLVSQELIRVAILWHELWHEGLEEASRFYYTEKNPEGMIAVLEPLHEKLERGPTTVRETSFTQVFGRDLREAREACRRYLRYGDPIELDKAWEIYYAVFRKIEKQMPQLVTLDLQYVSPELLKARNLELAVPGTYQSGREIVRIASFAPKLTVISSKQRPRRLSVKGSDGRDYQYLLKGHEDLRQDERVMQLFSLVNTLLSIDTASFKRRLHIQRFAVIPLAPNAGLIGWIQDSDTLHVLVRDYRDSRKILLNIEYRLMLQMAPDYESLILLQKVEVFEYALDNTTGQDLYRVLWLKSQSSEHWIERRATYTRSLAVNSMVGHILGLGDRHPSNVLLERYTGKVVHIDFGDCFEVAMLREKFPEKVPFRLTRMLTHAMEVSGIQGSFKNTCEISMQVLRDNKESLMAVLEAFVYDPLINWRLLQADVNNNRVDELNDATRAEQLARVSGHPQGPGRKVKADENEIFNENPGEPGPRQEVRDKRALFVYNRVQHKLTGRDFNPDVELTVPQQVEKLIQQATSLENLCQCFSGW</sequence>
<evidence type="ECO:0000259" key="13">
    <source>
        <dbReference type="PROSITE" id="PS51189"/>
    </source>
</evidence>
<dbReference type="InterPro" id="IPR011009">
    <property type="entry name" value="Kinase-like_dom_sf"/>
</dbReference>
<dbReference type="GO" id="GO:0038202">
    <property type="term" value="P:TORC1 signaling"/>
    <property type="evidence" value="ECO:0007669"/>
    <property type="project" value="TreeGrafter"/>
</dbReference>
<dbReference type="Pfam" id="PF23593">
    <property type="entry name" value="HEAT_ATR"/>
    <property type="match status" value="1"/>
</dbReference>
<evidence type="ECO:0000256" key="2">
    <source>
        <dbReference type="ARBA" id="ARBA00022527"/>
    </source>
</evidence>
<dbReference type="FunFam" id="1.20.120.150:FF:000001">
    <property type="entry name" value="Serine/threonine-protein kinase TOR"/>
    <property type="match status" value="1"/>
</dbReference>
<dbReference type="InterPro" id="IPR011989">
    <property type="entry name" value="ARM-like"/>
</dbReference>
<evidence type="ECO:0000256" key="7">
    <source>
        <dbReference type="ARBA" id="ARBA00022840"/>
    </source>
</evidence>
<dbReference type="GO" id="GO:0005886">
    <property type="term" value="C:plasma membrane"/>
    <property type="evidence" value="ECO:0007669"/>
    <property type="project" value="UniProtKB-ARBA"/>
</dbReference>
<evidence type="ECO:0000313" key="15">
    <source>
        <dbReference type="EMBL" id="OCB85555.1"/>
    </source>
</evidence>
<dbReference type="PROSITE" id="PS51190">
    <property type="entry name" value="FATC"/>
    <property type="match status" value="1"/>
</dbReference>
<dbReference type="Gene3D" id="3.30.1010.10">
    <property type="entry name" value="Phosphatidylinositol 3-kinase Catalytic Subunit, Chain A, domain 4"/>
    <property type="match status" value="1"/>
</dbReference>
<dbReference type="Gene3D" id="1.20.120.150">
    <property type="entry name" value="FKBP12-rapamycin binding domain"/>
    <property type="match status" value="1"/>
</dbReference>
<feature type="domain" description="FATC" evidence="14">
    <location>
        <begin position="2335"/>
        <end position="2363"/>
    </location>
</feature>
<dbReference type="Gene3D" id="1.10.1070.11">
    <property type="entry name" value="Phosphatidylinositol 3-/4-kinase, catalytic domain"/>
    <property type="match status" value="1"/>
</dbReference>
<dbReference type="GO" id="GO:0080090">
    <property type="term" value="P:regulation of primary metabolic process"/>
    <property type="evidence" value="ECO:0007669"/>
    <property type="project" value="UniProtKB-ARBA"/>
</dbReference>
<dbReference type="InterPro" id="IPR024585">
    <property type="entry name" value="mTOR_dom"/>
</dbReference>
<dbReference type="PROSITE" id="PS51189">
    <property type="entry name" value="FAT"/>
    <property type="match status" value="1"/>
</dbReference>
<protein>
    <recommendedName>
        <fullName evidence="11">Serine/threonine-protein kinase TOR</fullName>
        <ecNumber evidence="11">2.7.11.1</ecNumber>
    </recommendedName>
</protein>
<evidence type="ECO:0000313" key="16">
    <source>
        <dbReference type="Proteomes" id="UP000757232"/>
    </source>
</evidence>
<accession>A0A9Q5HT82</accession>
<dbReference type="Pfam" id="PF00454">
    <property type="entry name" value="PI3_PI4_kinase"/>
    <property type="match status" value="1"/>
</dbReference>
<dbReference type="PROSITE" id="PS00916">
    <property type="entry name" value="PI3_4_KINASE_2"/>
    <property type="match status" value="1"/>
</dbReference>
<proteinExistence type="inferred from homology"/>
<dbReference type="GO" id="GO:0031932">
    <property type="term" value="C:TORC2 complex"/>
    <property type="evidence" value="ECO:0007669"/>
    <property type="project" value="TreeGrafter"/>
</dbReference>
<evidence type="ECO:0000256" key="11">
    <source>
        <dbReference type="RuleBase" id="RU364109"/>
    </source>
</evidence>
<dbReference type="InterPro" id="IPR050517">
    <property type="entry name" value="DDR_Repair_Kinase"/>
</dbReference>
<evidence type="ECO:0000256" key="8">
    <source>
        <dbReference type="ARBA" id="ARBA00023306"/>
    </source>
</evidence>
<dbReference type="Gene3D" id="1.25.40.10">
    <property type="entry name" value="Tetratricopeptide repeat domain"/>
    <property type="match status" value="1"/>
</dbReference>
<dbReference type="PANTHER" id="PTHR11139">
    <property type="entry name" value="ATAXIA TELANGIECTASIA MUTATED ATM -RELATED"/>
    <property type="match status" value="1"/>
</dbReference>
<evidence type="ECO:0000256" key="4">
    <source>
        <dbReference type="ARBA" id="ARBA00022737"/>
    </source>
</evidence>
<dbReference type="SMART" id="SM01343">
    <property type="entry name" value="FATC"/>
    <property type="match status" value="1"/>
</dbReference>
<keyword evidence="7 11" id="KW-0067">ATP-binding</keyword>
<comment type="caution">
    <text evidence="15">The sequence shown here is derived from an EMBL/GenBank/DDBJ whole genome shotgun (WGS) entry which is preliminary data.</text>
</comment>
<dbReference type="InterPro" id="IPR000403">
    <property type="entry name" value="PI3/4_kinase_cat_dom"/>
</dbReference>
<dbReference type="GO" id="GO:0044877">
    <property type="term" value="F:protein-containing complex binding"/>
    <property type="evidence" value="ECO:0007669"/>
    <property type="project" value="InterPro"/>
</dbReference>
<dbReference type="CDD" id="cd05169">
    <property type="entry name" value="PIKKc_TOR"/>
    <property type="match status" value="1"/>
</dbReference>
<dbReference type="EC" id="2.7.11.1" evidence="11"/>
<evidence type="ECO:0000256" key="10">
    <source>
        <dbReference type="ARBA" id="ARBA00048679"/>
    </source>
</evidence>
<feature type="domain" description="PI3K/PI4K catalytic" evidence="12">
    <location>
        <begin position="1978"/>
        <end position="2291"/>
    </location>
</feature>
<dbReference type="InterPro" id="IPR009076">
    <property type="entry name" value="FRB_dom"/>
</dbReference>
<dbReference type="Pfam" id="PF08771">
    <property type="entry name" value="FRB_dom"/>
    <property type="match status" value="1"/>
</dbReference>
<keyword evidence="6 11" id="KW-0418">Kinase</keyword>
<dbReference type="SMART" id="SM01345">
    <property type="entry name" value="Rapamycin_bind"/>
    <property type="match status" value="1"/>
</dbReference>
<organism evidence="15 16">
    <name type="scientific">Sanghuangporus baumii</name>
    <name type="common">Phellinus baumii</name>
    <dbReference type="NCBI Taxonomy" id="108892"/>
    <lineage>
        <taxon>Eukaryota</taxon>
        <taxon>Fungi</taxon>
        <taxon>Dikarya</taxon>
        <taxon>Basidiomycota</taxon>
        <taxon>Agaricomycotina</taxon>
        <taxon>Agaricomycetes</taxon>
        <taxon>Hymenochaetales</taxon>
        <taxon>Hymenochaetaceae</taxon>
        <taxon>Sanghuangporus</taxon>
    </lineage>
</organism>
<dbReference type="GO" id="GO:0005634">
    <property type="term" value="C:nucleus"/>
    <property type="evidence" value="ECO:0007669"/>
    <property type="project" value="TreeGrafter"/>
</dbReference>
<dbReference type="InterPro" id="IPR026683">
    <property type="entry name" value="TOR_cat"/>
</dbReference>
<dbReference type="GO" id="GO:0005737">
    <property type="term" value="C:cytoplasm"/>
    <property type="evidence" value="ECO:0007669"/>
    <property type="project" value="TreeGrafter"/>
</dbReference>
<dbReference type="InterPro" id="IPR057564">
    <property type="entry name" value="HEAT_ATR"/>
</dbReference>
<dbReference type="InterPro" id="IPR014009">
    <property type="entry name" value="PIK_FAT"/>
</dbReference>
<dbReference type="InterPro" id="IPR016024">
    <property type="entry name" value="ARM-type_fold"/>
</dbReference>
<evidence type="ECO:0000256" key="9">
    <source>
        <dbReference type="ARBA" id="ARBA00047899"/>
    </source>
</evidence>
<feature type="domain" description="FAT" evidence="13">
    <location>
        <begin position="1245"/>
        <end position="1804"/>
    </location>
</feature>
<dbReference type="InterPro" id="IPR018936">
    <property type="entry name" value="PI3/4_kinase_CS"/>
</dbReference>
<dbReference type="InterPro" id="IPR036940">
    <property type="entry name" value="PI3/4_kinase_cat_sf"/>
</dbReference>
<evidence type="ECO:0000256" key="1">
    <source>
        <dbReference type="ARBA" id="ARBA00011031"/>
    </source>
</evidence>
<dbReference type="GO" id="GO:0004674">
    <property type="term" value="F:protein serine/threonine kinase activity"/>
    <property type="evidence" value="ECO:0007669"/>
    <property type="project" value="UniProtKB-KW"/>
</dbReference>
<evidence type="ECO:0000259" key="12">
    <source>
        <dbReference type="PROSITE" id="PS50290"/>
    </source>
</evidence>
<dbReference type="InterPro" id="IPR003151">
    <property type="entry name" value="PIK-rel_kinase_FAT"/>
</dbReference>
<dbReference type="GO" id="GO:0031931">
    <property type="term" value="C:TORC1 complex"/>
    <property type="evidence" value="ECO:0007669"/>
    <property type="project" value="TreeGrafter"/>
</dbReference>
<dbReference type="PROSITE" id="PS00915">
    <property type="entry name" value="PI3_4_KINASE_1"/>
    <property type="match status" value="1"/>
</dbReference>
<keyword evidence="16" id="KW-1185">Reference proteome</keyword>
<dbReference type="SUPFAM" id="SSF48371">
    <property type="entry name" value="ARM repeat"/>
    <property type="match status" value="1"/>
</dbReference>
<dbReference type="GO" id="GO:0005524">
    <property type="term" value="F:ATP binding"/>
    <property type="evidence" value="ECO:0007669"/>
    <property type="project" value="UniProtKB-KW"/>
</dbReference>
<dbReference type="SUPFAM" id="SSF56112">
    <property type="entry name" value="Protein kinase-like (PK-like)"/>
    <property type="match status" value="1"/>
</dbReference>
<dbReference type="Pfam" id="PF02260">
    <property type="entry name" value="FATC"/>
    <property type="match status" value="1"/>
</dbReference>
<keyword evidence="3 11" id="KW-0808">Transferase</keyword>
<dbReference type="GO" id="GO:0016242">
    <property type="term" value="P:negative regulation of macroautophagy"/>
    <property type="evidence" value="ECO:0007669"/>
    <property type="project" value="TreeGrafter"/>
</dbReference>
<dbReference type="FunFam" id="1.10.1070.11:FF:000029">
    <property type="entry name" value="Serine/threonine-protein kinase TOR"/>
    <property type="match status" value="1"/>
</dbReference>
<dbReference type="SUPFAM" id="SSF47212">
    <property type="entry name" value="FKBP12-rapamycin-binding domain of FKBP-rapamycin-associated protein (FRAP)"/>
    <property type="match status" value="1"/>
</dbReference>
<evidence type="ECO:0000256" key="3">
    <source>
        <dbReference type="ARBA" id="ARBA00022679"/>
    </source>
</evidence>
<dbReference type="SMART" id="SM01346">
    <property type="entry name" value="DUF3385"/>
    <property type="match status" value="1"/>
</dbReference>
<evidence type="ECO:0000256" key="6">
    <source>
        <dbReference type="ARBA" id="ARBA00022777"/>
    </source>
</evidence>
<dbReference type="EMBL" id="LNZH02000209">
    <property type="protein sequence ID" value="OCB85555.1"/>
    <property type="molecule type" value="Genomic_DNA"/>
</dbReference>
<dbReference type="Pfam" id="PF02259">
    <property type="entry name" value="FAT"/>
    <property type="match status" value="1"/>
</dbReference>
<dbReference type="FunFam" id="1.25.10.10:FF:000371">
    <property type="entry name" value="Serine/threonine-protein kinase TOR"/>
    <property type="match status" value="1"/>
</dbReference>
<dbReference type="Gene3D" id="1.25.10.10">
    <property type="entry name" value="Leucine-rich Repeat Variant"/>
    <property type="match status" value="4"/>
</dbReference>
<dbReference type="FunFam" id="3.30.1010.10:FF:000006">
    <property type="entry name" value="Serine/threonine-protein kinase TOR"/>
    <property type="match status" value="1"/>
</dbReference>
<comment type="catalytic activity">
    <reaction evidence="9 11">
        <text>L-threonyl-[protein] + ATP = O-phospho-L-threonyl-[protein] + ADP + H(+)</text>
        <dbReference type="Rhea" id="RHEA:46608"/>
        <dbReference type="Rhea" id="RHEA-COMP:11060"/>
        <dbReference type="Rhea" id="RHEA-COMP:11605"/>
        <dbReference type="ChEBI" id="CHEBI:15378"/>
        <dbReference type="ChEBI" id="CHEBI:30013"/>
        <dbReference type="ChEBI" id="CHEBI:30616"/>
        <dbReference type="ChEBI" id="CHEBI:61977"/>
        <dbReference type="ChEBI" id="CHEBI:456216"/>
        <dbReference type="EC" id="2.7.11.1"/>
    </reaction>
</comment>
<comment type="catalytic activity">
    <reaction evidence="10">
        <text>L-seryl-[protein] + ATP = O-phospho-L-seryl-[protein] + ADP + H(+)</text>
        <dbReference type="Rhea" id="RHEA:17989"/>
        <dbReference type="Rhea" id="RHEA-COMP:9863"/>
        <dbReference type="Rhea" id="RHEA-COMP:11604"/>
        <dbReference type="ChEBI" id="CHEBI:15378"/>
        <dbReference type="ChEBI" id="CHEBI:29999"/>
        <dbReference type="ChEBI" id="CHEBI:30616"/>
        <dbReference type="ChEBI" id="CHEBI:83421"/>
        <dbReference type="ChEBI" id="CHEBI:456216"/>
        <dbReference type="EC" id="2.7.11.1"/>
    </reaction>
</comment>
<keyword evidence="2 11" id="KW-0723">Serine/threonine-protein kinase</keyword>
<keyword evidence="8" id="KW-0131">Cell cycle</keyword>
<dbReference type="InterPro" id="IPR011990">
    <property type="entry name" value="TPR-like_helical_dom_sf"/>
</dbReference>
<evidence type="ECO:0000256" key="5">
    <source>
        <dbReference type="ARBA" id="ARBA00022741"/>
    </source>
</evidence>
<name>A0A9Q5HT82_SANBA</name>
<dbReference type="SMART" id="SM00146">
    <property type="entry name" value="PI3Kc"/>
    <property type="match status" value="1"/>
</dbReference>
<dbReference type="PANTHER" id="PTHR11139:SF9">
    <property type="entry name" value="SERINE_THREONINE-PROTEIN KINASE MTOR"/>
    <property type="match status" value="1"/>
</dbReference>
<dbReference type="PROSITE" id="PS50290">
    <property type="entry name" value="PI3_4_KINASE_3"/>
    <property type="match status" value="1"/>
</dbReference>
<dbReference type="OrthoDB" id="381190at2759"/>
<keyword evidence="5 11" id="KW-0547">Nucleotide-binding</keyword>
<dbReference type="Proteomes" id="UP000757232">
    <property type="component" value="Unassembled WGS sequence"/>
</dbReference>
<keyword evidence="4" id="KW-0677">Repeat</keyword>
<comment type="similarity">
    <text evidence="1 11">Belongs to the PI3/PI4-kinase family.</text>
</comment>
<reference evidence="15" key="1">
    <citation type="submission" date="2016-06" db="EMBL/GenBank/DDBJ databases">
        <title>Draft Genome sequence of the fungus Inonotus baumii.</title>
        <authorList>
            <person name="Zhu H."/>
            <person name="Lin W."/>
        </authorList>
    </citation>
    <scope>NUCLEOTIDE SEQUENCE</scope>
    <source>
        <strain evidence="15">821</strain>
    </source>
</reference>
<evidence type="ECO:0000259" key="14">
    <source>
        <dbReference type="PROSITE" id="PS51190"/>
    </source>
</evidence>
<dbReference type="InterPro" id="IPR036738">
    <property type="entry name" value="FRB_sf"/>
</dbReference>